<sequence>MKTSKEIYEKRIQVYEERSSKLLKDMNHISHLRIFTAGAAIFSAVFLSRAAVNAVTWGIVFLFIVIFIYLVYMHHRVKTAHQYLAHLKKVNEISLKRVKGEWKEFADRGDAFYEEAHPFAKDLDIFGQGSLYQWISAANTYSGKRKLAELLTTPWDKRKQIEERQAAIGELAQKRWWRQRLQTEGMLITEEAEDIESLLQWAEKSQPFYSKPMIRMGIRLLPGITITTLLLAFSADIGLRYIPLLLLVFHFFLLSYDVKRRTQELELIYRCKNSIRVYGKILAHIEKTHFQSDYLRVLKERLRDEKGLTALQQLKSLERIVDQILNRNNIAFFPINLLILWDYQCMLAVEDWKRQAGPVLRRYLEVIGEIEGLASLALIGYDYPQWDMPKITDTPARFTARAIGHPLLTNQQVCNDISLDPPAKVLLITGSNMSGKSTLLRTLGTNLVLAYAGAPVCARSMEPELFIIIYPALLRAA</sequence>
<dbReference type="Gene3D" id="1.10.1420.10">
    <property type="match status" value="1"/>
</dbReference>
<feature type="transmembrane region" description="Helical" evidence="1">
    <location>
        <begin position="54"/>
        <end position="72"/>
    </location>
</feature>
<dbReference type="OrthoDB" id="9802448at2"/>
<dbReference type="RefSeq" id="WP_110942420.1">
    <property type="nucleotide sequence ID" value="NZ_FQZV01000061.1"/>
</dbReference>
<dbReference type="InterPro" id="IPR045076">
    <property type="entry name" value="MutS"/>
</dbReference>
<keyword evidence="1" id="KW-1133">Transmembrane helix</keyword>
<accession>A0A1M6NXR0</accession>
<dbReference type="PANTHER" id="PTHR11361">
    <property type="entry name" value="DNA MISMATCH REPAIR PROTEIN MUTS FAMILY MEMBER"/>
    <property type="match status" value="1"/>
</dbReference>
<dbReference type="EMBL" id="FQZV01000061">
    <property type="protein sequence ID" value="SHK00440.1"/>
    <property type="molecule type" value="Genomic_DNA"/>
</dbReference>
<dbReference type="AlphaFoldDB" id="A0A1M6NXR0"/>
<dbReference type="SUPFAM" id="SSF48334">
    <property type="entry name" value="DNA repair protein MutS, domain III"/>
    <property type="match status" value="1"/>
</dbReference>
<evidence type="ECO:0000256" key="1">
    <source>
        <dbReference type="SAM" id="Phobius"/>
    </source>
</evidence>
<dbReference type="GO" id="GO:0030983">
    <property type="term" value="F:mismatched DNA binding"/>
    <property type="evidence" value="ECO:0007669"/>
    <property type="project" value="InterPro"/>
</dbReference>
<dbReference type="GO" id="GO:0140664">
    <property type="term" value="F:ATP-dependent DNA damage sensor activity"/>
    <property type="evidence" value="ECO:0007669"/>
    <property type="project" value="InterPro"/>
</dbReference>
<dbReference type="InterPro" id="IPR007696">
    <property type="entry name" value="DNA_mismatch_repair_MutS_core"/>
</dbReference>
<dbReference type="GO" id="GO:0006298">
    <property type="term" value="P:mismatch repair"/>
    <property type="evidence" value="ECO:0007669"/>
    <property type="project" value="InterPro"/>
</dbReference>
<keyword evidence="4" id="KW-1185">Reference proteome</keyword>
<feature type="domain" description="DNA mismatch repair protein MutS core" evidence="2">
    <location>
        <begin position="128"/>
        <end position="257"/>
    </location>
</feature>
<dbReference type="InterPro" id="IPR027417">
    <property type="entry name" value="P-loop_NTPase"/>
</dbReference>
<dbReference type="GO" id="GO:0005829">
    <property type="term" value="C:cytosol"/>
    <property type="evidence" value="ECO:0007669"/>
    <property type="project" value="TreeGrafter"/>
</dbReference>
<dbReference type="STRING" id="1121919.SAMN02745975_03434"/>
<proteinExistence type="predicted"/>
<gene>
    <name evidence="3" type="ORF">SAMN02745975_03434</name>
</gene>
<dbReference type="SUPFAM" id="SSF52540">
    <property type="entry name" value="P-loop containing nucleoside triphosphate hydrolases"/>
    <property type="match status" value="1"/>
</dbReference>
<dbReference type="GO" id="GO:0005524">
    <property type="term" value="F:ATP binding"/>
    <property type="evidence" value="ECO:0007669"/>
    <property type="project" value="InterPro"/>
</dbReference>
<dbReference type="Proteomes" id="UP000184536">
    <property type="component" value="Unassembled WGS sequence"/>
</dbReference>
<evidence type="ECO:0000259" key="2">
    <source>
        <dbReference type="Pfam" id="PF05192"/>
    </source>
</evidence>
<dbReference type="Pfam" id="PF05192">
    <property type="entry name" value="MutS_III"/>
    <property type="match status" value="1"/>
</dbReference>
<evidence type="ECO:0000313" key="4">
    <source>
        <dbReference type="Proteomes" id="UP000184536"/>
    </source>
</evidence>
<feature type="transmembrane region" description="Helical" evidence="1">
    <location>
        <begin position="30"/>
        <end position="48"/>
    </location>
</feature>
<name>A0A1M6NXR0_9FIRM</name>
<keyword evidence="1" id="KW-0812">Transmembrane</keyword>
<dbReference type="Gene3D" id="3.40.50.300">
    <property type="entry name" value="P-loop containing nucleotide triphosphate hydrolases"/>
    <property type="match status" value="1"/>
</dbReference>
<reference evidence="4" key="1">
    <citation type="submission" date="2016-11" db="EMBL/GenBank/DDBJ databases">
        <authorList>
            <person name="Varghese N."/>
            <person name="Submissions S."/>
        </authorList>
    </citation>
    <scope>NUCLEOTIDE SEQUENCE [LARGE SCALE GENOMIC DNA]</scope>
    <source>
        <strain evidence="4">DSM 17957</strain>
    </source>
</reference>
<evidence type="ECO:0000313" key="3">
    <source>
        <dbReference type="EMBL" id="SHK00440.1"/>
    </source>
</evidence>
<dbReference type="InterPro" id="IPR036187">
    <property type="entry name" value="DNA_mismatch_repair_MutS_sf"/>
</dbReference>
<organism evidence="3 4">
    <name type="scientific">Geosporobacter subterraneus DSM 17957</name>
    <dbReference type="NCBI Taxonomy" id="1121919"/>
    <lineage>
        <taxon>Bacteria</taxon>
        <taxon>Bacillati</taxon>
        <taxon>Bacillota</taxon>
        <taxon>Clostridia</taxon>
        <taxon>Peptostreptococcales</taxon>
        <taxon>Thermotaleaceae</taxon>
        <taxon>Geosporobacter</taxon>
    </lineage>
</organism>
<feature type="transmembrane region" description="Helical" evidence="1">
    <location>
        <begin position="216"/>
        <end position="235"/>
    </location>
</feature>
<protein>
    <submittedName>
        <fullName evidence="3">MutS domain III</fullName>
    </submittedName>
</protein>
<keyword evidence="1" id="KW-0472">Membrane</keyword>
<dbReference type="PANTHER" id="PTHR11361:SF99">
    <property type="entry name" value="DNA MISMATCH REPAIR PROTEIN"/>
    <property type="match status" value="1"/>
</dbReference>